<dbReference type="GO" id="GO:0016779">
    <property type="term" value="F:nucleotidyltransferase activity"/>
    <property type="evidence" value="ECO:0007669"/>
    <property type="project" value="TreeGrafter"/>
</dbReference>
<dbReference type="GO" id="GO:0005829">
    <property type="term" value="C:cytosol"/>
    <property type="evidence" value="ECO:0007669"/>
    <property type="project" value="TreeGrafter"/>
</dbReference>
<dbReference type="Gene3D" id="3.40.50.720">
    <property type="entry name" value="NAD(P)-binding Rossmann-like Domain"/>
    <property type="match status" value="1"/>
</dbReference>
<sequence length="366" mass="41496">MNNKNIYKKKLNSYEYQLYARQLILPQIQTEGQERLKQSKILFIGTGGLASAALLYLVACGIGEIGLVDDDKIELSNLQRQIIYNTFTVGQLKVISAKNQLQQINPICKVQIYNLKLISSNSFKIIQPYDIIIDGTDNFETRYIISDTCKILHKVHIYGAIFEFDGQVSIFNYKGGPSYKEISPLLKVNITRKCSVGGVLGVVPGLIGVIQATEAIKIITGINVSLSGHLLIYNGIELSFKHLLIRNLNNYLGFNNIQNSTNRKNSSLEQQFISFNQLKNILNINIKAIYLIDVRNEIEYKIKHIYTAINIPLRKLKKIHNIKILEQAIKNKKLIIYCNNQVRSQAASIILMKANIEHLLVSNIIF</sequence>
<evidence type="ECO:0000256" key="4">
    <source>
        <dbReference type="ARBA" id="ARBA00072792"/>
    </source>
</evidence>
<evidence type="ECO:0000256" key="2">
    <source>
        <dbReference type="ARBA" id="ARBA00022741"/>
    </source>
</evidence>
<dbReference type="GO" id="GO:0004792">
    <property type="term" value="F:thiosulfate-cyanide sulfurtransferase activity"/>
    <property type="evidence" value="ECO:0007669"/>
    <property type="project" value="TreeGrafter"/>
</dbReference>
<evidence type="ECO:0000256" key="3">
    <source>
        <dbReference type="ARBA" id="ARBA00022840"/>
    </source>
</evidence>
<feature type="domain" description="Rhodanese" evidence="6">
    <location>
        <begin position="285"/>
        <end position="358"/>
    </location>
</feature>
<dbReference type="InterPro" id="IPR045886">
    <property type="entry name" value="ThiF/MoeB/HesA"/>
</dbReference>
<dbReference type="EMBL" id="MN509464">
    <property type="protein sequence ID" value="QHO64093.1"/>
    <property type="molecule type" value="Genomic_DNA"/>
</dbReference>
<dbReference type="GO" id="GO:0005524">
    <property type="term" value="F:ATP binding"/>
    <property type="evidence" value="ECO:0007669"/>
    <property type="project" value="UniProtKB-KW"/>
</dbReference>
<dbReference type="PANTHER" id="PTHR10953">
    <property type="entry name" value="UBIQUITIN-ACTIVATING ENZYME E1"/>
    <property type="match status" value="1"/>
</dbReference>
<proteinExistence type="predicted"/>
<dbReference type="InterPro" id="IPR036873">
    <property type="entry name" value="Rhodanese-like_dom_sf"/>
</dbReference>
<evidence type="ECO:0000259" key="6">
    <source>
        <dbReference type="PROSITE" id="PS50206"/>
    </source>
</evidence>
<evidence type="ECO:0000256" key="5">
    <source>
        <dbReference type="SAM" id="Phobius"/>
    </source>
</evidence>
<name>A0A6B9VP55_9FLOR</name>
<reference evidence="7" key="1">
    <citation type="journal article" date="2020" name="J. Phycol.">
        <title>Relative expression analysis of light-harvesting genes in the freshwater alga Lympha mucosa (Batrachospermales, Rhodophyta).</title>
        <authorList>
            <person name="Evans J.R."/>
            <person name="Vis M.L."/>
        </authorList>
    </citation>
    <scope>NUCLEOTIDE SEQUENCE</scope>
</reference>
<keyword evidence="7" id="KW-0934">Plastid</keyword>
<protein>
    <recommendedName>
        <fullName evidence="4">Probable molybdopterin-synthase adenylyltransferase</fullName>
    </recommendedName>
</protein>
<gene>
    <name evidence="7" type="primary">moeB</name>
</gene>
<dbReference type="Pfam" id="PF00581">
    <property type="entry name" value="Rhodanese"/>
    <property type="match status" value="1"/>
</dbReference>
<dbReference type="Pfam" id="PF00899">
    <property type="entry name" value="ThiF"/>
    <property type="match status" value="1"/>
</dbReference>
<dbReference type="GO" id="GO:0008641">
    <property type="term" value="F:ubiquitin-like modifier activating enzyme activity"/>
    <property type="evidence" value="ECO:0007669"/>
    <property type="project" value="InterPro"/>
</dbReference>
<dbReference type="PROSITE" id="PS50206">
    <property type="entry name" value="RHODANESE_3"/>
    <property type="match status" value="1"/>
</dbReference>
<dbReference type="CDD" id="cd00757">
    <property type="entry name" value="ThiF_MoeB_HesA_family"/>
    <property type="match status" value="1"/>
</dbReference>
<organism evidence="7">
    <name type="scientific">Lympha mucosa</name>
    <dbReference type="NCBI Taxonomy" id="2045360"/>
    <lineage>
        <taxon>Eukaryota</taxon>
        <taxon>Rhodophyta</taxon>
        <taxon>Florideophyceae</taxon>
        <taxon>Nemaliophycidae</taxon>
        <taxon>Batrachospermales</taxon>
        <taxon>Batrachospermaceae</taxon>
        <taxon>Lympha</taxon>
    </lineage>
</organism>
<dbReference type="SUPFAM" id="SSF69572">
    <property type="entry name" value="Activating enzymes of the ubiquitin-like proteins"/>
    <property type="match status" value="1"/>
</dbReference>
<evidence type="ECO:0000256" key="1">
    <source>
        <dbReference type="ARBA" id="ARBA00022679"/>
    </source>
</evidence>
<dbReference type="InterPro" id="IPR035985">
    <property type="entry name" value="Ubiquitin-activating_enz"/>
</dbReference>
<geneLocation type="plastid" evidence="7"/>
<dbReference type="InterPro" id="IPR001763">
    <property type="entry name" value="Rhodanese-like_dom"/>
</dbReference>
<keyword evidence="5" id="KW-1133">Transmembrane helix</keyword>
<keyword evidence="5" id="KW-0812">Transmembrane</keyword>
<dbReference type="InterPro" id="IPR000594">
    <property type="entry name" value="ThiF_NAD_FAD-bd"/>
</dbReference>
<keyword evidence="3" id="KW-0067">ATP-binding</keyword>
<dbReference type="CDD" id="cd00158">
    <property type="entry name" value="RHOD"/>
    <property type="match status" value="1"/>
</dbReference>
<dbReference type="GO" id="GO:0008146">
    <property type="term" value="F:sulfotransferase activity"/>
    <property type="evidence" value="ECO:0007669"/>
    <property type="project" value="TreeGrafter"/>
</dbReference>
<dbReference type="Gene3D" id="3.40.250.10">
    <property type="entry name" value="Rhodanese-like domain"/>
    <property type="match status" value="1"/>
</dbReference>
<evidence type="ECO:0000313" key="7">
    <source>
        <dbReference type="EMBL" id="QHO64093.1"/>
    </source>
</evidence>
<dbReference type="AlphaFoldDB" id="A0A6B9VP55"/>
<keyword evidence="1" id="KW-0808">Transferase</keyword>
<feature type="transmembrane region" description="Helical" evidence="5">
    <location>
        <begin position="41"/>
        <end position="59"/>
    </location>
</feature>
<dbReference type="PANTHER" id="PTHR10953:SF102">
    <property type="entry name" value="ADENYLYLTRANSFERASE AND SULFURTRANSFERASE MOCS3"/>
    <property type="match status" value="1"/>
</dbReference>
<accession>A0A6B9VP55</accession>
<keyword evidence="5" id="KW-0472">Membrane</keyword>
<dbReference type="FunFam" id="3.40.50.720:FF:000033">
    <property type="entry name" value="Adenylyltransferase and sulfurtransferase MOCS3"/>
    <property type="match status" value="1"/>
</dbReference>
<keyword evidence="2" id="KW-0547">Nucleotide-binding</keyword>